<keyword evidence="15" id="KW-0808">Transferase</keyword>
<comment type="similarity">
    <text evidence="3">Belongs to the class II aldolase/RraA-like family.</text>
</comment>
<accession>A0A7I8D668</accession>
<dbReference type="GO" id="GO:0047443">
    <property type="term" value="F:4-hydroxy-4-methyl-2-oxoglutarate aldolase activity"/>
    <property type="evidence" value="ECO:0007669"/>
    <property type="project" value="UniProtKB-EC"/>
</dbReference>
<protein>
    <recommendedName>
        <fullName evidence="7">Putative 4-hydroxy-4-methyl-2-oxoglutarate aldolase</fullName>
        <ecNumber evidence="6">4.1.1.112</ecNumber>
        <ecNumber evidence="5">4.1.3.17</ecNumber>
    </recommendedName>
    <alternativeName>
        <fullName evidence="11">Oxaloacetate decarboxylase</fullName>
    </alternativeName>
    <alternativeName>
        <fullName evidence="9">Regulator of ribonuclease activity homolog</fullName>
    </alternativeName>
    <alternativeName>
        <fullName evidence="10">RraA-like protein</fullName>
    </alternativeName>
</protein>
<dbReference type="Proteomes" id="UP000593802">
    <property type="component" value="Chromosome"/>
</dbReference>
<evidence type="ECO:0000256" key="8">
    <source>
        <dbReference type="ARBA" id="ARBA00025046"/>
    </source>
</evidence>
<comment type="catalytic activity">
    <reaction evidence="1">
        <text>4-hydroxy-4-methyl-2-oxoglutarate = 2 pyruvate</text>
        <dbReference type="Rhea" id="RHEA:22748"/>
        <dbReference type="ChEBI" id="CHEBI:15361"/>
        <dbReference type="ChEBI" id="CHEBI:58276"/>
        <dbReference type="EC" id="4.1.3.17"/>
    </reaction>
</comment>
<feature type="binding site" evidence="13">
    <location>
        <position position="118"/>
    </location>
    <ligand>
        <name>substrate</name>
    </ligand>
</feature>
<dbReference type="KEGG" id="eff:skT53_06090"/>
<dbReference type="PANTHER" id="PTHR33254">
    <property type="entry name" value="4-HYDROXY-4-METHYL-2-OXOGLUTARATE ALDOLASE 3-RELATED"/>
    <property type="match status" value="1"/>
</dbReference>
<evidence type="ECO:0000256" key="10">
    <source>
        <dbReference type="ARBA" id="ARBA00030169"/>
    </source>
</evidence>
<evidence type="ECO:0000256" key="7">
    <source>
        <dbReference type="ARBA" id="ARBA00016549"/>
    </source>
</evidence>
<dbReference type="SUPFAM" id="SSF89562">
    <property type="entry name" value="RraA-like"/>
    <property type="match status" value="1"/>
</dbReference>
<dbReference type="EMBL" id="AP023366">
    <property type="protein sequence ID" value="BCJ85624.1"/>
    <property type="molecule type" value="Genomic_DNA"/>
</dbReference>
<dbReference type="GO" id="GO:0008948">
    <property type="term" value="F:oxaloacetate decarboxylase activity"/>
    <property type="evidence" value="ECO:0007669"/>
    <property type="project" value="UniProtKB-EC"/>
</dbReference>
<evidence type="ECO:0000256" key="2">
    <source>
        <dbReference type="ARBA" id="ARBA00001968"/>
    </source>
</evidence>
<keyword evidence="13" id="KW-0479">Metal-binding</keyword>
<dbReference type="InterPro" id="IPR005493">
    <property type="entry name" value="RraA/RraA-like"/>
</dbReference>
<dbReference type="GO" id="GO:0008168">
    <property type="term" value="F:methyltransferase activity"/>
    <property type="evidence" value="ECO:0007669"/>
    <property type="project" value="UniProtKB-KW"/>
</dbReference>
<keyword evidence="16" id="KW-1185">Reference proteome</keyword>
<reference evidence="15 16" key="1">
    <citation type="submission" date="2020-08" db="EMBL/GenBank/DDBJ databases">
        <title>Complete Genome Sequence of Effusibacillus dendaii Strain skT53, Isolated from Farmland soil.</title>
        <authorList>
            <person name="Konishi T."/>
            <person name="Kawasaki H."/>
        </authorList>
    </citation>
    <scope>NUCLEOTIDE SEQUENCE [LARGE SCALE GENOMIC DNA]</scope>
    <source>
        <strain evidence="16">skT53</strain>
    </source>
</reference>
<evidence type="ECO:0000256" key="5">
    <source>
        <dbReference type="ARBA" id="ARBA00012213"/>
    </source>
</evidence>
<feature type="binding site" evidence="13">
    <location>
        <begin position="96"/>
        <end position="99"/>
    </location>
    <ligand>
        <name>substrate</name>
    </ligand>
</feature>
<dbReference type="AlphaFoldDB" id="A0A7I8D668"/>
<sequence length="219" mass="23652">MTGVKRMAEQETITSLIDQLAQFDAAIVSDCLAGNEQAMSAAIKPLVRNFKICGPALTVKCQPGDNLMLHLAVAQAKPGDVLVATTNQHYEAGYWGEILTIAAKERGISGFVIDGSVRDIEQIIDLEFPVFTHSVSIKKAEKKTVGKLQAPIIVGGVTVNPGDIILADASGVVVVPANRLKEIVRAAEEKVEFEKNVIAKLKQGQLTADLFDLRKYEIQ</sequence>
<evidence type="ECO:0000256" key="3">
    <source>
        <dbReference type="ARBA" id="ARBA00008621"/>
    </source>
</evidence>
<feature type="binding site" evidence="13">
    <location>
        <position position="119"/>
    </location>
    <ligand>
        <name>Mg(2+)</name>
        <dbReference type="ChEBI" id="CHEBI:18420"/>
    </ligand>
</feature>
<evidence type="ECO:0000313" key="16">
    <source>
        <dbReference type="Proteomes" id="UP000593802"/>
    </source>
</evidence>
<comment type="subunit">
    <text evidence="4">Homotrimer.</text>
</comment>
<dbReference type="Pfam" id="PF03737">
    <property type="entry name" value="RraA-like"/>
    <property type="match status" value="1"/>
</dbReference>
<comment type="cofactor">
    <cofactor evidence="2">
        <name>a divalent metal cation</name>
        <dbReference type="ChEBI" id="CHEBI:60240"/>
    </cofactor>
</comment>
<comment type="catalytic activity">
    <reaction evidence="12">
        <text>oxaloacetate + H(+) = pyruvate + CO2</text>
        <dbReference type="Rhea" id="RHEA:15641"/>
        <dbReference type="ChEBI" id="CHEBI:15361"/>
        <dbReference type="ChEBI" id="CHEBI:15378"/>
        <dbReference type="ChEBI" id="CHEBI:16452"/>
        <dbReference type="ChEBI" id="CHEBI:16526"/>
        <dbReference type="EC" id="4.1.1.112"/>
    </reaction>
</comment>
<evidence type="ECO:0000256" key="4">
    <source>
        <dbReference type="ARBA" id="ARBA00011233"/>
    </source>
</evidence>
<evidence type="ECO:0000256" key="9">
    <source>
        <dbReference type="ARBA" id="ARBA00029596"/>
    </source>
</evidence>
<dbReference type="NCBIfam" id="NF006731">
    <property type="entry name" value="PRK09262.1"/>
    <property type="match status" value="1"/>
</dbReference>
<dbReference type="EC" id="4.1.1.112" evidence="6"/>
<gene>
    <name evidence="15" type="primary">menG_2</name>
    <name evidence="15" type="ORF">skT53_06090</name>
</gene>
<keyword evidence="13" id="KW-0460">Magnesium</keyword>
<comment type="function">
    <text evidence="8">Catalyzes the aldol cleavage of 4-hydroxy-4-methyl-2-oxoglutarate (HMG) into 2 molecules of pyruvate. Also contains a secondary oxaloacetate (OAA) decarboxylase activity due to the common pyruvate enolate transition state formed following C-C bond cleavage in the retro-aldol and decarboxylation reactions.</text>
</comment>
<feature type="coiled-coil region" evidence="14">
    <location>
        <begin position="177"/>
        <end position="204"/>
    </location>
</feature>
<evidence type="ECO:0000256" key="1">
    <source>
        <dbReference type="ARBA" id="ARBA00001342"/>
    </source>
</evidence>
<dbReference type="CDD" id="cd16841">
    <property type="entry name" value="RraA_family"/>
    <property type="match status" value="1"/>
</dbReference>
<evidence type="ECO:0000256" key="12">
    <source>
        <dbReference type="ARBA" id="ARBA00047973"/>
    </source>
</evidence>
<name>A0A7I8D668_9BACL</name>
<organism evidence="15 16">
    <name type="scientific">Effusibacillus dendaii</name>
    <dbReference type="NCBI Taxonomy" id="2743772"/>
    <lineage>
        <taxon>Bacteria</taxon>
        <taxon>Bacillati</taxon>
        <taxon>Bacillota</taxon>
        <taxon>Bacilli</taxon>
        <taxon>Bacillales</taxon>
        <taxon>Alicyclobacillaceae</taxon>
        <taxon>Effusibacillus</taxon>
    </lineage>
</organism>
<keyword evidence="14" id="KW-0175">Coiled coil</keyword>
<evidence type="ECO:0000256" key="14">
    <source>
        <dbReference type="SAM" id="Coils"/>
    </source>
</evidence>
<evidence type="ECO:0000256" key="6">
    <source>
        <dbReference type="ARBA" id="ARBA00012947"/>
    </source>
</evidence>
<keyword evidence="15" id="KW-0489">Methyltransferase</keyword>
<dbReference type="GO" id="GO:0046872">
    <property type="term" value="F:metal ion binding"/>
    <property type="evidence" value="ECO:0007669"/>
    <property type="project" value="UniProtKB-KW"/>
</dbReference>
<dbReference type="PANTHER" id="PTHR33254:SF4">
    <property type="entry name" value="4-HYDROXY-4-METHYL-2-OXOGLUTARATE ALDOLASE 3-RELATED"/>
    <property type="match status" value="1"/>
</dbReference>
<comment type="cofactor">
    <cofactor evidence="13">
        <name>Mg(2+)</name>
        <dbReference type="ChEBI" id="CHEBI:18420"/>
    </cofactor>
</comment>
<dbReference type="InterPro" id="IPR036704">
    <property type="entry name" value="RraA/RraA-like_sf"/>
</dbReference>
<evidence type="ECO:0000313" key="15">
    <source>
        <dbReference type="EMBL" id="BCJ85624.1"/>
    </source>
</evidence>
<evidence type="ECO:0000256" key="13">
    <source>
        <dbReference type="PIRSR" id="PIRSR605493-1"/>
    </source>
</evidence>
<dbReference type="GO" id="GO:0032259">
    <property type="term" value="P:methylation"/>
    <property type="evidence" value="ECO:0007669"/>
    <property type="project" value="UniProtKB-KW"/>
</dbReference>
<evidence type="ECO:0000256" key="11">
    <source>
        <dbReference type="ARBA" id="ARBA00032305"/>
    </source>
</evidence>
<proteinExistence type="inferred from homology"/>
<dbReference type="EC" id="4.1.3.17" evidence="5"/>
<dbReference type="Gene3D" id="3.50.30.40">
    <property type="entry name" value="Ribonuclease E inhibitor RraA/RraA-like"/>
    <property type="match status" value="1"/>
</dbReference>